<reference evidence="2 3" key="1">
    <citation type="journal article" date="2023" name="Hortic Res">
        <title>Pangenome of water caltrop reveals structural variations and asymmetric subgenome divergence after allopolyploidization.</title>
        <authorList>
            <person name="Zhang X."/>
            <person name="Chen Y."/>
            <person name="Wang L."/>
            <person name="Yuan Y."/>
            <person name="Fang M."/>
            <person name="Shi L."/>
            <person name="Lu R."/>
            <person name="Comes H.P."/>
            <person name="Ma Y."/>
            <person name="Chen Y."/>
            <person name="Huang G."/>
            <person name="Zhou Y."/>
            <person name="Zheng Z."/>
            <person name="Qiu Y."/>
        </authorList>
    </citation>
    <scope>NUCLEOTIDE SEQUENCE [LARGE SCALE GENOMIC DNA]</scope>
    <source>
        <tissue evidence="2">Roots</tissue>
    </source>
</reference>
<feature type="compositionally biased region" description="Low complexity" evidence="1">
    <location>
        <begin position="60"/>
        <end position="73"/>
    </location>
</feature>
<dbReference type="Proteomes" id="UP001345219">
    <property type="component" value="Chromosome 13"/>
</dbReference>
<comment type="caution">
    <text evidence="2">The sequence shown here is derived from an EMBL/GenBank/DDBJ whole genome shotgun (WGS) entry which is preliminary data.</text>
</comment>
<evidence type="ECO:0000313" key="2">
    <source>
        <dbReference type="EMBL" id="KAK4780125.1"/>
    </source>
</evidence>
<protein>
    <submittedName>
        <fullName evidence="2">Uncharacterized protein</fullName>
    </submittedName>
</protein>
<gene>
    <name evidence="2" type="ORF">SAY87_016231</name>
</gene>
<proteinExistence type="predicted"/>
<name>A0AAN7QXW1_9MYRT</name>
<accession>A0AAN7QXW1</accession>
<feature type="region of interest" description="Disordered" evidence="1">
    <location>
        <begin position="52"/>
        <end position="105"/>
    </location>
</feature>
<keyword evidence="3" id="KW-1185">Reference proteome</keyword>
<dbReference type="AlphaFoldDB" id="A0AAN7QXW1"/>
<dbReference type="EMBL" id="JAXIOK010000001">
    <property type="protein sequence ID" value="KAK4780125.1"/>
    <property type="molecule type" value="Genomic_DNA"/>
</dbReference>
<sequence length="128" mass="14760">MLLMSPPWWKMIDQAREELQNLEALHPRRFEPLKLQLKSFISLLESSSHDRFYHTHDSGSLPPSSTATTQASTCRKRKRKRDGEMGDEGSEVSCGAAMRKKMRPDRVDAALERARLCLEKIRELKSSF</sequence>
<organism evidence="2 3">
    <name type="scientific">Trapa incisa</name>
    <dbReference type="NCBI Taxonomy" id="236973"/>
    <lineage>
        <taxon>Eukaryota</taxon>
        <taxon>Viridiplantae</taxon>
        <taxon>Streptophyta</taxon>
        <taxon>Embryophyta</taxon>
        <taxon>Tracheophyta</taxon>
        <taxon>Spermatophyta</taxon>
        <taxon>Magnoliopsida</taxon>
        <taxon>eudicotyledons</taxon>
        <taxon>Gunneridae</taxon>
        <taxon>Pentapetalae</taxon>
        <taxon>rosids</taxon>
        <taxon>malvids</taxon>
        <taxon>Myrtales</taxon>
        <taxon>Lythraceae</taxon>
        <taxon>Trapa</taxon>
    </lineage>
</organism>
<evidence type="ECO:0000256" key="1">
    <source>
        <dbReference type="SAM" id="MobiDB-lite"/>
    </source>
</evidence>
<evidence type="ECO:0000313" key="3">
    <source>
        <dbReference type="Proteomes" id="UP001345219"/>
    </source>
</evidence>